<evidence type="ECO:0000313" key="2">
    <source>
        <dbReference type="EnsemblMetazoa" id="G34224.1:cds"/>
    </source>
</evidence>
<reference evidence="2" key="1">
    <citation type="submission" date="2022-08" db="UniProtKB">
        <authorList>
            <consortium name="EnsemblMetazoa"/>
        </authorList>
    </citation>
    <scope>IDENTIFICATION</scope>
    <source>
        <strain evidence="2">05x7-T-G4-1.051#20</strain>
    </source>
</reference>
<dbReference type="EnsemblMetazoa" id="G34224.1">
    <property type="protein sequence ID" value="G34224.1:cds"/>
    <property type="gene ID" value="G34224"/>
</dbReference>
<organism evidence="2 3">
    <name type="scientific">Magallana gigas</name>
    <name type="common">Pacific oyster</name>
    <name type="synonym">Crassostrea gigas</name>
    <dbReference type="NCBI Taxonomy" id="29159"/>
    <lineage>
        <taxon>Eukaryota</taxon>
        <taxon>Metazoa</taxon>
        <taxon>Spiralia</taxon>
        <taxon>Lophotrochozoa</taxon>
        <taxon>Mollusca</taxon>
        <taxon>Bivalvia</taxon>
        <taxon>Autobranchia</taxon>
        <taxon>Pteriomorphia</taxon>
        <taxon>Ostreida</taxon>
        <taxon>Ostreoidea</taxon>
        <taxon>Ostreidae</taxon>
        <taxon>Magallana</taxon>
    </lineage>
</organism>
<accession>A0A8W8MNP1</accession>
<evidence type="ECO:0000256" key="1">
    <source>
        <dbReference type="SAM" id="MobiDB-lite"/>
    </source>
</evidence>
<name>A0A8W8MNP1_MAGGI</name>
<keyword evidence="3" id="KW-1185">Reference proteome</keyword>
<proteinExistence type="predicted"/>
<dbReference type="PANTHER" id="PTHR47163">
    <property type="entry name" value="DDE_TNP_IS1595 DOMAIN-CONTAINING PROTEIN"/>
    <property type="match status" value="1"/>
</dbReference>
<sequence>MAFSYSTFILDQFSPSLAANSNMCFCTSPYLADGLNIKGNPNRGLKIWIFGLVERESNRLLLYPVSDRTEETYVNKETKEEVEVHTNRIEGAWKHAKDHFRKMAGTKLTQFEGHLAEIMWRADVKTNIYSCFFDQLRSIYTLTGPPVYHYTTPLFETWTGILEASDSQLTYWEIKPENTDAETESSTSDVDHDDIPVITSDTTSSSIPPNREL</sequence>
<protein>
    <submittedName>
        <fullName evidence="2">Uncharacterized protein</fullName>
    </submittedName>
</protein>
<dbReference type="PANTHER" id="PTHR47163:SF2">
    <property type="entry name" value="SI:DKEY-17M8.2"/>
    <property type="match status" value="1"/>
</dbReference>
<feature type="region of interest" description="Disordered" evidence="1">
    <location>
        <begin position="177"/>
        <end position="213"/>
    </location>
</feature>
<feature type="compositionally biased region" description="Low complexity" evidence="1">
    <location>
        <begin position="196"/>
        <end position="213"/>
    </location>
</feature>
<dbReference type="InterPro" id="IPR053164">
    <property type="entry name" value="IS1016-like_transposase"/>
</dbReference>
<dbReference type="AlphaFoldDB" id="A0A8W8MNP1"/>
<evidence type="ECO:0000313" key="3">
    <source>
        <dbReference type="Proteomes" id="UP000005408"/>
    </source>
</evidence>
<dbReference type="Proteomes" id="UP000005408">
    <property type="component" value="Unassembled WGS sequence"/>
</dbReference>